<dbReference type="GO" id="GO:0043565">
    <property type="term" value="F:sequence-specific DNA binding"/>
    <property type="evidence" value="ECO:0007669"/>
    <property type="project" value="InterPro"/>
</dbReference>
<accession>A0A4R5WY37</accession>
<evidence type="ECO:0000256" key="5">
    <source>
        <dbReference type="ARBA" id="ARBA00074140"/>
    </source>
</evidence>
<protein>
    <recommendedName>
        <fullName evidence="5">HTH-type transcriptional regulator RipA</fullName>
    </recommendedName>
    <alternativeName>
        <fullName evidence="6">Repressor of iron proteins A</fullName>
    </alternativeName>
</protein>
<dbReference type="PROSITE" id="PS01124">
    <property type="entry name" value="HTH_ARAC_FAMILY_2"/>
    <property type="match status" value="1"/>
</dbReference>
<keyword evidence="4" id="KW-0804">Transcription</keyword>
<dbReference type="PANTHER" id="PTHR11019">
    <property type="entry name" value="HTH-TYPE TRANSCRIPTIONAL REGULATOR NIMR"/>
    <property type="match status" value="1"/>
</dbReference>
<keyword evidence="2" id="KW-0805">Transcription regulation</keyword>
<dbReference type="RefSeq" id="WP_133435546.1">
    <property type="nucleotide sequence ID" value="NZ_JAUFSA010000001.1"/>
</dbReference>
<evidence type="ECO:0000259" key="7">
    <source>
        <dbReference type="PROSITE" id="PS01124"/>
    </source>
</evidence>
<feature type="domain" description="HTH araC/xylS-type" evidence="7">
    <location>
        <begin position="179"/>
        <end position="255"/>
    </location>
</feature>
<dbReference type="SUPFAM" id="SSF51182">
    <property type="entry name" value="RmlC-like cupins"/>
    <property type="match status" value="1"/>
</dbReference>
<dbReference type="InterPro" id="IPR009057">
    <property type="entry name" value="Homeodomain-like_sf"/>
</dbReference>
<keyword evidence="1" id="KW-0678">Repressor</keyword>
<dbReference type="SUPFAM" id="SSF46689">
    <property type="entry name" value="Homeodomain-like"/>
    <property type="match status" value="2"/>
</dbReference>
<dbReference type="Pfam" id="PF12833">
    <property type="entry name" value="HTH_18"/>
    <property type="match status" value="1"/>
</dbReference>
<evidence type="ECO:0000256" key="3">
    <source>
        <dbReference type="ARBA" id="ARBA00023125"/>
    </source>
</evidence>
<gene>
    <name evidence="8" type="ORF">QXL92_19215</name>
</gene>
<name>A0A4R5WY37_9MYCO</name>
<dbReference type="AlphaFoldDB" id="A0A4R5WY37"/>
<evidence type="ECO:0000313" key="8">
    <source>
        <dbReference type="EMBL" id="MDP7736876.1"/>
    </source>
</evidence>
<dbReference type="Pfam" id="PF02311">
    <property type="entry name" value="AraC_binding"/>
    <property type="match status" value="1"/>
</dbReference>
<keyword evidence="3" id="KW-0238">DNA-binding</keyword>
<evidence type="ECO:0000256" key="2">
    <source>
        <dbReference type="ARBA" id="ARBA00023015"/>
    </source>
</evidence>
<dbReference type="FunFam" id="1.10.10.60:FF:000132">
    <property type="entry name" value="AraC family transcriptional regulator"/>
    <property type="match status" value="1"/>
</dbReference>
<proteinExistence type="predicted"/>
<dbReference type="InterPro" id="IPR003313">
    <property type="entry name" value="AraC-bd"/>
</dbReference>
<reference evidence="8" key="1">
    <citation type="submission" date="2023-06" db="EMBL/GenBank/DDBJ databases">
        <title>Identification of two novel mycobacterium reveal diversities and complexities of Mycobacterium gordonae clade.</title>
        <authorList>
            <person name="Matsumoto Y."/>
            <person name="Nakamura S."/>
            <person name="Motooka D."/>
            <person name="Fukushima K."/>
        </authorList>
    </citation>
    <scope>NUCLEOTIDE SEQUENCE</scope>
    <source>
        <strain evidence="8">TY812</strain>
    </source>
</reference>
<dbReference type="Proteomes" id="UP001229081">
    <property type="component" value="Unassembled WGS sequence"/>
</dbReference>
<comment type="caution">
    <text evidence="8">The sequence shown here is derived from an EMBL/GenBank/DDBJ whole genome shotgun (WGS) entry which is preliminary data.</text>
</comment>
<dbReference type="Gene3D" id="1.10.10.60">
    <property type="entry name" value="Homeodomain-like"/>
    <property type="match status" value="1"/>
</dbReference>
<dbReference type="PANTHER" id="PTHR11019:SF159">
    <property type="entry name" value="TRANSCRIPTIONAL REGULATOR-RELATED"/>
    <property type="match status" value="1"/>
</dbReference>
<evidence type="ECO:0000313" key="9">
    <source>
        <dbReference type="Proteomes" id="UP001229081"/>
    </source>
</evidence>
<dbReference type="EMBL" id="JAUFSA010000001">
    <property type="protein sequence ID" value="MDP7736876.1"/>
    <property type="molecule type" value="Genomic_DNA"/>
</dbReference>
<sequence length="255" mass="28254">MLPSVPLDDLDPNDHIAPAVGMTCPPKHPAACRRFDRAQVLYVATGTMWLDTAEGTWTVPTRRAALIPPNVGHQVRLGGVSASSRLYIEPAAAPWFPNRCQVVNVSPLLRSLLLAAMHLPTEHQLGGRDATLIELILYEIQSENPLPLHLPMPRRVDLRSICQNFVRAPSIRPMPGEWADALHISKRTFNRMFRAETGLTFQQWRQRACILHAIRLLSDGVTVAQAATTLGYNTPAAFSAMFTQQVGSTPKSFQH</sequence>
<dbReference type="InterPro" id="IPR011051">
    <property type="entry name" value="RmlC_Cupin_sf"/>
</dbReference>
<dbReference type="CDD" id="cd06124">
    <property type="entry name" value="cupin_NimR-like_N"/>
    <property type="match status" value="1"/>
</dbReference>
<dbReference type="SMART" id="SM00342">
    <property type="entry name" value="HTH_ARAC"/>
    <property type="match status" value="1"/>
</dbReference>
<evidence type="ECO:0000256" key="4">
    <source>
        <dbReference type="ARBA" id="ARBA00023163"/>
    </source>
</evidence>
<dbReference type="InterPro" id="IPR018060">
    <property type="entry name" value="HTH_AraC"/>
</dbReference>
<dbReference type="GO" id="GO:0003700">
    <property type="term" value="F:DNA-binding transcription factor activity"/>
    <property type="evidence" value="ECO:0007669"/>
    <property type="project" value="InterPro"/>
</dbReference>
<evidence type="ECO:0000256" key="1">
    <source>
        <dbReference type="ARBA" id="ARBA00022491"/>
    </source>
</evidence>
<organism evidence="8 9">
    <name type="scientific">Mycobacterium paragordonae</name>
    <dbReference type="NCBI Taxonomy" id="1389713"/>
    <lineage>
        <taxon>Bacteria</taxon>
        <taxon>Bacillati</taxon>
        <taxon>Actinomycetota</taxon>
        <taxon>Actinomycetes</taxon>
        <taxon>Mycobacteriales</taxon>
        <taxon>Mycobacteriaceae</taxon>
        <taxon>Mycobacterium</taxon>
    </lineage>
</organism>
<evidence type="ECO:0000256" key="6">
    <source>
        <dbReference type="ARBA" id="ARBA00079449"/>
    </source>
</evidence>